<reference evidence="1 3" key="2">
    <citation type="journal article" date="2014" name="BMC Genomics">
        <title>An improved genome release (version Mt4.0) for the model legume Medicago truncatula.</title>
        <authorList>
            <person name="Tang H."/>
            <person name="Krishnakumar V."/>
            <person name="Bidwell S."/>
            <person name="Rosen B."/>
            <person name="Chan A."/>
            <person name="Zhou S."/>
            <person name="Gentzbittel L."/>
            <person name="Childs K.L."/>
            <person name="Yandell M."/>
            <person name="Gundlach H."/>
            <person name="Mayer K.F."/>
            <person name="Schwartz D.C."/>
            <person name="Town C.D."/>
        </authorList>
    </citation>
    <scope>GENOME REANNOTATION</scope>
    <source>
        <strain evidence="1">A17</strain>
        <strain evidence="2 3">cv. Jemalong A17</strain>
    </source>
</reference>
<evidence type="ECO:0000313" key="1">
    <source>
        <dbReference type="EMBL" id="KEH32716.1"/>
    </source>
</evidence>
<proteinExistence type="predicted"/>
<dbReference type="AlphaFoldDB" id="A0A072UTP1"/>
<accession>A0A072UTP1</accession>
<dbReference type="EMBL" id="CM001220">
    <property type="protein sequence ID" value="KEH32716.1"/>
    <property type="molecule type" value="Genomic_DNA"/>
</dbReference>
<reference evidence="1 3" key="1">
    <citation type="journal article" date="2011" name="Nature">
        <title>The Medicago genome provides insight into the evolution of rhizobial symbioses.</title>
        <authorList>
            <person name="Young N.D."/>
            <person name="Debelle F."/>
            <person name="Oldroyd G.E."/>
            <person name="Geurts R."/>
            <person name="Cannon S.B."/>
            <person name="Udvardi M.K."/>
            <person name="Benedito V.A."/>
            <person name="Mayer K.F."/>
            <person name="Gouzy J."/>
            <person name="Schoof H."/>
            <person name="Van de Peer Y."/>
            <person name="Proost S."/>
            <person name="Cook D.R."/>
            <person name="Meyers B.C."/>
            <person name="Spannagl M."/>
            <person name="Cheung F."/>
            <person name="De Mita S."/>
            <person name="Krishnakumar V."/>
            <person name="Gundlach H."/>
            <person name="Zhou S."/>
            <person name="Mudge J."/>
            <person name="Bharti A.K."/>
            <person name="Murray J.D."/>
            <person name="Naoumkina M.A."/>
            <person name="Rosen B."/>
            <person name="Silverstein K.A."/>
            <person name="Tang H."/>
            <person name="Rombauts S."/>
            <person name="Zhao P.X."/>
            <person name="Zhou P."/>
            <person name="Barbe V."/>
            <person name="Bardou P."/>
            <person name="Bechner M."/>
            <person name="Bellec A."/>
            <person name="Berger A."/>
            <person name="Berges H."/>
            <person name="Bidwell S."/>
            <person name="Bisseling T."/>
            <person name="Choisne N."/>
            <person name="Couloux A."/>
            <person name="Denny R."/>
            <person name="Deshpande S."/>
            <person name="Dai X."/>
            <person name="Doyle J.J."/>
            <person name="Dudez A.M."/>
            <person name="Farmer A.D."/>
            <person name="Fouteau S."/>
            <person name="Franken C."/>
            <person name="Gibelin C."/>
            <person name="Gish J."/>
            <person name="Goldstein S."/>
            <person name="Gonzalez A.J."/>
            <person name="Green P.J."/>
            <person name="Hallab A."/>
            <person name="Hartog M."/>
            <person name="Hua A."/>
            <person name="Humphray S.J."/>
            <person name="Jeong D.H."/>
            <person name="Jing Y."/>
            <person name="Jocker A."/>
            <person name="Kenton S.M."/>
            <person name="Kim D.J."/>
            <person name="Klee K."/>
            <person name="Lai H."/>
            <person name="Lang C."/>
            <person name="Lin S."/>
            <person name="Macmil S.L."/>
            <person name="Magdelenat G."/>
            <person name="Matthews L."/>
            <person name="McCorrison J."/>
            <person name="Monaghan E.L."/>
            <person name="Mun J.H."/>
            <person name="Najar F.Z."/>
            <person name="Nicholson C."/>
            <person name="Noirot C."/>
            <person name="O'Bleness M."/>
            <person name="Paule C.R."/>
            <person name="Poulain J."/>
            <person name="Prion F."/>
            <person name="Qin B."/>
            <person name="Qu C."/>
            <person name="Retzel E.F."/>
            <person name="Riddle C."/>
            <person name="Sallet E."/>
            <person name="Samain S."/>
            <person name="Samson N."/>
            <person name="Sanders I."/>
            <person name="Saurat O."/>
            <person name="Scarpelli C."/>
            <person name="Schiex T."/>
            <person name="Segurens B."/>
            <person name="Severin A.J."/>
            <person name="Sherrier D.J."/>
            <person name="Shi R."/>
            <person name="Sims S."/>
            <person name="Singer S.R."/>
            <person name="Sinharoy S."/>
            <person name="Sterck L."/>
            <person name="Viollet A."/>
            <person name="Wang B.B."/>
            <person name="Wang K."/>
            <person name="Wang M."/>
            <person name="Wang X."/>
            <person name="Warfsmann J."/>
            <person name="Weissenbach J."/>
            <person name="White D.D."/>
            <person name="White J.D."/>
            <person name="Wiley G.B."/>
            <person name="Wincker P."/>
            <person name="Xing Y."/>
            <person name="Yang L."/>
            <person name="Yao Z."/>
            <person name="Ying F."/>
            <person name="Zhai J."/>
            <person name="Zhou L."/>
            <person name="Zuber A."/>
            <person name="Denarie J."/>
            <person name="Dixon R.A."/>
            <person name="May G.D."/>
            <person name="Schwartz D.C."/>
            <person name="Rogers J."/>
            <person name="Quetier F."/>
            <person name="Town C.D."/>
            <person name="Roe B.A."/>
        </authorList>
    </citation>
    <scope>NUCLEOTIDE SEQUENCE [LARGE SCALE GENOMIC DNA]</scope>
    <source>
        <strain evidence="1">A17</strain>
        <strain evidence="2 3">cv. Jemalong A17</strain>
    </source>
</reference>
<name>A0A072UTP1_MEDTR</name>
<organism evidence="1 3">
    <name type="scientific">Medicago truncatula</name>
    <name type="common">Barrel medic</name>
    <name type="synonym">Medicago tribuloides</name>
    <dbReference type="NCBI Taxonomy" id="3880"/>
    <lineage>
        <taxon>Eukaryota</taxon>
        <taxon>Viridiplantae</taxon>
        <taxon>Streptophyta</taxon>
        <taxon>Embryophyta</taxon>
        <taxon>Tracheophyta</taxon>
        <taxon>Spermatophyta</taxon>
        <taxon>Magnoliopsida</taxon>
        <taxon>eudicotyledons</taxon>
        <taxon>Gunneridae</taxon>
        <taxon>Pentapetalae</taxon>
        <taxon>rosids</taxon>
        <taxon>fabids</taxon>
        <taxon>Fabales</taxon>
        <taxon>Fabaceae</taxon>
        <taxon>Papilionoideae</taxon>
        <taxon>50 kb inversion clade</taxon>
        <taxon>NPAAA clade</taxon>
        <taxon>Hologalegina</taxon>
        <taxon>IRL clade</taxon>
        <taxon>Trifolieae</taxon>
        <taxon>Medicago</taxon>
    </lineage>
</organism>
<dbReference type="EnsemblPlants" id="KEH32716">
    <property type="protein sequence ID" value="KEH32716"/>
    <property type="gene ID" value="MTR_4g134330"/>
</dbReference>
<keyword evidence="3" id="KW-1185">Reference proteome</keyword>
<sequence length="98" mass="11462">MTLASSTLQIRRHEYEYSGDLNIIIFVGIDTLPFYAINMDNKKVHIIQVEGSRRYLKNGRRTNQEIRLPYQFLPTPFTHGPSSWIALSSFFLELWLEG</sequence>
<dbReference type="Proteomes" id="UP000002051">
    <property type="component" value="Chromosome 4"/>
</dbReference>
<evidence type="ECO:0000313" key="2">
    <source>
        <dbReference type="EnsemblPlants" id="KEH32716"/>
    </source>
</evidence>
<protein>
    <submittedName>
        <fullName evidence="1 2">Uncharacterized protein</fullName>
    </submittedName>
</protein>
<reference evidence="2" key="3">
    <citation type="submission" date="2015-04" db="UniProtKB">
        <authorList>
            <consortium name="EnsemblPlants"/>
        </authorList>
    </citation>
    <scope>IDENTIFICATION</scope>
    <source>
        <strain evidence="2">cv. Jemalong A17</strain>
    </source>
</reference>
<gene>
    <name evidence="1" type="ordered locus">MTR_4g134330</name>
</gene>
<evidence type="ECO:0000313" key="3">
    <source>
        <dbReference type="Proteomes" id="UP000002051"/>
    </source>
</evidence>
<dbReference type="HOGENOM" id="CLU_2336840_0_0_1"/>